<proteinExistence type="predicted"/>
<dbReference type="SUPFAM" id="SSF52540">
    <property type="entry name" value="P-loop containing nucleoside triphosphate hydrolases"/>
    <property type="match status" value="1"/>
</dbReference>
<dbReference type="PANTHER" id="PTHR43642:SF1">
    <property type="entry name" value="HYBRID SIGNAL TRANSDUCTION HISTIDINE KINASE G"/>
    <property type="match status" value="1"/>
</dbReference>
<dbReference type="InterPro" id="IPR053159">
    <property type="entry name" value="Hybrid_Histidine_Kinase"/>
</dbReference>
<evidence type="ECO:0000259" key="2">
    <source>
        <dbReference type="Pfam" id="PF13191"/>
    </source>
</evidence>
<sequence>MSYCHWTRLQQADIFREVKLPEEVSVLPEGISEQDVANFDSVLNLKDDAKFAERAASALHSNTSILPLRQWIERATGKHKYTSTAISSPAYITSVIKIAIYLTTQIIDAEDLYDSGVHDKLDMLQLSAARDWAEHVVVQFDDTQSSAESKQDDTDAQVEEFLHQFEQQRIARQGQMMCHDDARVSEQVSAGRNGLEDVSRNPPGSTPNSDSCIEDAGCLDMKSAQIQCPANESPSNPENAHMQRMFYLGLVFYELFSGGQRPPSNLCALASSERAFESLSTTIAAQENNDEDQFIGTNKRLQCGNRDGGPCRVHSEYLKLSNVTSSLCDLILNMLDCILRGLNMDALSSQSQGSQLDEISISREREQESILSCYRRCMSGSFEIAIVKGSSGAGKSFLTQLVGRAIVSEGGIFLVGKFDQMQQSRPFSGLAAALYQCCSLLIDKLESDWANTVVHKLQAALGRDAPYLMKIIPKLSTILNHNVAHSLPDDHNDFGNAVQRIQYLLCLFVETISSSSTVMVTLCLDDVQWMDAVSVSVMKRVLAQRYNKFFFMACCRHDEMSDTHPFWGMIESVCSNGTLSVSVELKNVDANTLEIIILDLLCLPPRLVKPLAGIVHSKTKGLPLFVSEMLRALNRDGLLLVDLDSRRWVWDQDKIRAAKLPDNVAICFANGIAKLPAEVQVALHTLSMFGSSAKSECIKALETQLNIDLTEPLQIAIIEGLVSKVTGSYYFSHDWIQETCYSMVQEQDRALNHLTYGRCLSKLALETNNGDMMFTSANQINLGGPEAITDENEYITMASYNLMAGKKAIETSDFSLAYKLFSSGIKFLNRQHWRYHYDVSLELHECAARAALATGNIDEISLHSDIVLKHAGCFDDELNIHQIVMLSYMHTSKLNEALELGLDILLQLGEGIPRNPSDDYFGKEVQRTQMMIAGVSEDAILGYKPMTDKKKRSALKILVFVNKCSFYAAPPLCRYIILKMVQLTFKWSTS</sequence>
<evidence type="ECO:0000313" key="4">
    <source>
        <dbReference type="Proteomes" id="UP001530400"/>
    </source>
</evidence>
<reference evidence="3 4" key="1">
    <citation type="submission" date="2024-10" db="EMBL/GenBank/DDBJ databases">
        <title>Updated reference genomes for cyclostephanoid diatoms.</title>
        <authorList>
            <person name="Roberts W.R."/>
            <person name="Alverson A.J."/>
        </authorList>
    </citation>
    <scope>NUCLEOTIDE SEQUENCE [LARGE SCALE GENOMIC DNA]</scope>
    <source>
        <strain evidence="3 4">AJA010-31</strain>
    </source>
</reference>
<dbReference type="EMBL" id="JALLPJ020000365">
    <property type="protein sequence ID" value="KAL3794232.1"/>
    <property type="molecule type" value="Genomic_DNA"/>
</dbReference>
<keyword evidence="4" id="KW-1185">Reference proteome</keyword>
<comment type="caution">
    <text evidence="3">The sequence shown here is derived from an EMBL/GenBank/DDBJ whole genome shotgun (WGS) entry which is preliminary data.</text>
</comment>
<name>A0ABD3Q1S1_9STRA</name>
<evidence type="ECO:0000256" key="1">
    <source>
        <dbReference type="SAM" id="MobiDB-lite"/>
    </source>
</evidence>
<dbReference type="InterPro" id="IPR041664">
    <property type="entry name" value="AAA_16"/>
</dbReference>
<feature type="region of interest" description="Disordered" evidence="1">
    <location>
        <begin position="186"/>
        <end position="210"/>
    </location>
</feature>
<dbReference type="AlphaFoldDB" id="A0ABD3Q1S1"/>
<organism evidence="3 4">
    <name type="scientific">Cyclotella atomus</name>
    <dbReference type="NCBI Taxonomy" id="382360"/>
    <lineage>
        <taxon>Eukaryota</taxon>
        <taxon>Sar</taxon>
        <taxon>Stramenopiles</taxon>
        <taxon>Ochrophyta</taxon>
        <taxon>Bacillariophyta</taxon>
        <taxon>Coscinodiscophyceae</taxon>
        <taxon>Thalassiosirophycidae</taxon>
        <taxon>Stephanodiscales</taxon>
        <taxon>Stephanodiscaceae</taxon>
        <taxon>Cyclotella</taxon>
    </lineage>
</organism>
<accession>A0ABD3Q1S1</accession>
<protein>
    <recommendedName>
        <fullName evidence="2">Orc1-like AAA ATPase domain-containing protein</fullName>
    </recommendedName>
</protein>
<feature type="domain" description="Orc1-like AAA ATPase" evidence="2">
    <location>
        <begin position="362"/>
        <end position="542"/>
    </location>
</feature>
<gene>
    <name evidence="3" type="ORF">ACHAWO_006476</name>
</gene>
<evidence type="ECO:0000313" key="3">
    <source>
        <dbReference type="EMBL" id="KAL3794232.1"/>
    </source>
</evidence>
<dbReference type="PANTHER" id="PTHR43642">
    <property type="entry name" value="HYBRID SIGNAL TRANSDUCTION HISTIDINE KINASE G"/>
    <property type="match status" value="1"/>
</dbReference>
<dbReference type="Proteomes" id="UP001530400">
    <property type="component" value="Unassembled WGS sequence"/>
</dbReference>
<dbReference type="InterPro" id="IPR027417">
    <property type="entry name" value="P-loop_NTPase"/>
</dbReference>
<dbReference type="Pfam" id="PF13191">
    <property type="entry name" value="AAA_16"/>
    <property type="match status" value="1"/>
</dbReference>